<keyword evidence="3 6" id="KW-0963">Cytoplasm</keyword>
<evidence type="ECO:0000256" key="5">
    <source>
        <dbReference type="ARBA" id="ARBA00023186"/>
    </source>
</evidence>
<name>A0A2K8N9D5_9BACL</name>
<protein>
    <recommendedName>
        <fullName evidence="6">Flagellar secretion chaperone FliS</fullName>
    </recommendedName>
</protein>
<dbReference type="PANTHER" id="PTHR34773:SF1">
    <property type="entry name" value="FLAGELLAR SECRETION CHAPERONE FLIS"/>
    <property type="match status" value="1"/>
</dbReference>
<comment type="subcellular location">
    <subcellularLocation>
        <location evidence="1 6">Cytoplasm</location>
        <location evidence="1 6">Cytosol</location>
    </subcellularLocation>
</comment>
<dbReference type="InterPro" id="IPR003713">
    <property type="entry name" value="FliS"/>
</dbReference>
<reference evidence="8 10" key="3">
    <citation type="submission" date="2020-04" db="EMBL/GenBank/DDBJ databases">
        <authorList>
            <person name="Hogendoorn C."/>
        </authorList>
    </citation>
    <scope>NUCLEOTIDE SEQUENCE [LARGE SCALE GENOMIC DNA]</scope>
    <source>
        <strain evidence="8">COOX1</strain>
    </source>
</reference>
<keyword evidence="4 6" id="KW-1005">Bacterial flagellum biogenesis</keyword>
<dbReference type="EMBL" id="CP024955">
    <property type="protein sequence ID" value="ATY85934.1"/>
    <property type="molecule type" value="Genomic_DNA"/>
</dbReference>
<dbReference type="RefSeq" id="WP_100668687.1">
    <property type="nucleotide sequence ID" value="NZ_CP024955.1"/>
</dbReference>
<dbReference type="Gene3D" id="1.20.120.340">
    <property type="entry name" value="Flagellar protein FliS"/>
    <property type="match status" value="1"/>
</dbReference>
<keyword evidence="9" id="KW-1185">Reference proteome</keyword>
<dbReference type="AlphaFoldDB" id="A0A2K8N9D5"/>
<dbReference type="PANTHER" id="PTHR34773">
    <property type="entry name" value="FLAGELLAR SECRETION CHAPERONE FLIS"/>
    <property type="match status" value="1"/>
</dbReference>
<dbReference type="GO" id="GO:0071973">
    <property type="term" value="P:bacterial-type flagellum-dependent cell motility"/>
    <property type="evidence" value="ECO:0007669"/>
    <property type="project" value="TreeGrafter"/>
</dbReference>
<evidence type="ECO:0000313" key="8">
    <source>
        <dbReference type="EMBL" id="CAB3395816.1"/>
    </source>
</evidence>
<keyword evidence="7" id="KW-0282">Flagellum</keyword>
<dbReference type="SUPFAM" id="SSF101116">
    <property type="entry name" value="Flagellar export chaperone FliS"/>
    <property type="match status" value="1"/>
</dbReference>
<dbReference type="NCBIfam" id="TIGR00208">
    <property type="entry name" value="fliS"/>
    <property type="match status" value="1"/>
</dbReference>
<evidence type="ECO:0000313" key="9">
    <source>
        <dbReference type="Proteomes" id="UP000231932"/>
    </source>
</evidence>
<proteinExistence type="inferred from homology"/>
<reference evidence="9" key="1">
    <citation type="submission" date="2017-11" db="EMBL/GenBank/DDBJ databases">
        <title>Complete Genome Sequence of Kyrpidia sp. Strain EA-1, a thermophilic, hydrogen-oxidizing Bacterium, isolated from the Azores.</title>
        <authorList>
            <person name="Reiner J.E."/>
            <person name="Lapp C.J."/>
            <person name="Bunk B."/>
            <person name="Gescher J."/>
        </authorList>
    </citation>
    <scope>NUCLEOTIDE SEQUENCE [LARGE SCALE GENOMIC DNA]</scope>
    <source>
        <strain evidence="9">EA-1</strain>
    </source>
</reference>
<evidence type="ECO:0000313" key="7">
    <source>
        <dbReference type="EMBL" id="ATY85934.1"/>
    </source>
</evidence>
<dbReference type="OrthoDB" id="1524959at2"/>
<comment type="similarity">
    <text evidence="2 6">Belongs to the FliS family.</text>
</comment>
<dbReference type="GO" id="GO:0044780">
    <property type="term" value="P:bacterial-type flagellum assembly"/>
    <property type="evidence" value="ECO:0007669"/>
    <property type="project" value="InterPro"/>
</dbReference>
<dbReference type="EMBL" id="LR792683">
    <property type="protein sequence ID" value="CAB3395816.1"/>
    <property type="molecule type" value="Genomic_DNA"/>
</dbReference>
<dbReference type="PIRSF" id="PIRSF039090">
    <property type="entry name" value="Flis"/>
    <property type="match status" value="1"/>
</dbReference>
<keyword evidence="7" id="KW-0969">Cilium</keyword>
<dbReference type="Proteomes" id="UP000502196">
    <property type="component" value="Chromosome"/>
</dbReference>
<evidence type="ECO:0000256" key="2">
    <source>
        <dbReference type="ARBA" id="ARBA00008787"/>
    </source>
</evidence>
<sequence length="136" mass="15468">MTDRDQASVAYRNTAVQTAAPDRLLLMLYDGLIQFLEAAKRALEEGRRPDAHAFLLRSQDILRELTVTLKMDYEISHSLAALYDYYHRRLVEANVTKDPVPVEEVLEQVRELREAWADAALALRQASARAQQLGSI</sequence>
<reference evidence="7" key="2">
    <citation type="journal article" date="2018" name="Genome Announc.">
        <title>Complete Genome Sequence of Kyrpidia sp. Strain EA-1, a Thermophilic Knallgas Bacterium, Isolated from the Azores.</title>
        <authorList>
            <person name="Reiner J.E."/>
            <person name="Lapp C.J."/>
            <person name="Bunk B."/>
            <person name="Sproer C."/>
            <person name="Overmann J."/>
            <person name="Gescher J."/>
        </authorList>
    </citation>
    <scope>NUCLEOTIDE SEQUENCE</scope>
    <source>
        <strain evidence="7">EA-1</strain>
    </source>
</reference>
<evidence type="ECO:0000256" key="6">
    <source>
        <dbReference type="PIRNR" id="PIRNR039090"/>
    </source>
</evidence>
<dbReference type="Pfam" id="PF02561">
    <property type="entry name" value="FliS"/>
    <property type="match status" value="1"/>
</dbReference>
<accession>A0A2K8N9D5</accession>
<dbReference type="InterPro" id="IPR036584">
    <property type="entry name" value="FliS_sf"/>
</dbReference>
<keyword evidence="7" id="KW-0966">Cell projection</keyword>
<dbReference type="CDD" id="cd16098">
    <property type="entry name" value="FliS"/>
    <property type="match status" value="1"/>
</dbReference>
<keyword evidence="5" id="KW-0143">Chaperone</keyword>
<organism evidence="7 9">
    <name type="scientific">Kyrpidia spormannii</name>
    <dbReference type="NCBI Taxonomy" id="2055160"/>
    <lineage>
        <taxon>Bacteria</taxon>
        <taxon>Bacillati</taxon>
        <taxon>Bacillota</taxon>
        <taxon>Bacilli</taxon>
        <taxon>Bacillales</taxon>
        <taxon>Alicyclobacillaceae</taxon>
        <taxon>Kyrpidia</taxon>
    </lineage>
</organism>
<evidence type="ECO:0000313" key="10">
    <source>
        <dbReference type="Proteomes" id="UP000502196"/>
    </source>
</evidence>
<gene>
    <name evidence="7" type="primary">fliS</name>
    <name evidence="8" type="ORF">COOX1_3099</name>
    <name evidence="7" type="ORF">CVV65_14215</name>
</gene>
<evidence type="ECO:0000256" key="1">
    <source>
        <dbReference type="ARBA" id="ARBA00004514"/>
    </source>
</evidence>
<dbReference type="GO" id="GO:0005829">
    <property type="term" value="C:cytosol"/>
    <property type="evidence" value="ECO:0007669"/>
    <property type="project" value="UniProtKB-SubCell"/>
</dbReference>
<dbReference type="KEGG" id="kyr:CVV65_14215"/>
<evidence type="ECO:0000256" key="3">
    <source>
        <dbReference type="ARBA" id="ARBA00022490"/>
    </source>
</evidence>
<dbReference type="Proteomes" id="UP000231932">
    <property type="component" value="Chromosome"/>
</dbReference>
<evidence type="ECO:0000256" key="4">
    <source>
        <dbReference type="ARBA" id="ARBA00022795"/>
    </source>
</evidence>